<dbReference type="InterPro" id="IPR022812">
    <property type="entry name" value="Dynamin"/>
</dbReference>
<name>A0A5N6LJM0_9ASTR</name>
<feature type="domain" description="GED" evidence="2">
    <location>
        <begin position="344"/>
        <end position="436"/>
    </location>
</feature>
<dbReference type="InterPro" id="IPR027417">
    <property type="entry name" value="P-loop_NTPase"/>
</dbReference>
<dbReference type="AlphaFoldDB" id="A0A5N6LJM0"/>
<dbReference type="Gene3D" id="1.20.120.1240">
    <property type="entry name" value="Dynamin, middle domain"/>
    <property type="match status" value="1"/>
</dbReference>
<keyword evidence="4" id="KW-1185">Reference proteome</keyword>
<accession>A0A5N6LJM0</accession>
<dbReference type="InterPro" id="IPR000375">
    <property type="entry name" value="Dynamin_stalk"/>
</dbReference>
<proteinExistence type="predicted"/>
<dbReference type="InterPro" id="IPR003130">
    <property type="entry name" value="GED"/>
</dbReference>
<dbReference type="SUPFAM" id="SSF52540">
    <property type="entry name" value="P-loop containing nucleoside triphosphate hydrolases"/>
    <property type="match status" value="1"/>
</dbReference>
<dbReference type="GO" id="GO:0005874">
    <property type="term" value="C:microtubule"/>
    <property type="evidence" value="ECO:0007669"/>
    <property type="project" value="TreeGrafter"/>
</dbReference>
<dbReference type="PROSITE" id="PS51388">
    <property type="entry name" value="GED"/>
    <property type="match status" value="1"/>
</dbReference>
<dbReference type="Pfam" id="PF01031">
    <property type="entry name" value="Dynamin_M"/>
    <property type="match status" value="1"/>
</dbReference>
<evidence type="ECO:0000313" key="4">
    <source>
        <dbReference type="Proteomes" id="UP000326396"/>
    </source>
</evidence>
<dbReference type="OrthoDB" id="5061070at2759"/>
<dbReference type="InterPro" id="IPR020850">
    <property type="entry name" value="GED_dom"/>
</dbReference>
<dbReference type="Proteomes" id="UP000326396">
    <property type="component" value="Unassembled WGS sequence"/>
</dbReference>
<comment type="caution">
    <text evidence="3">The sequence shown here is derived from an EMBL/GenBank/DDBJ whole genome shotgun (WGS) entry which is preliminary data.</text>
</comment>
<reference evidence="3 4" key="1">
    <citation type="submission" date="2019-05" db="EMBL/GenBank/DDBJ databases">
        <title>Mikania micrantha, genome provides insights into the molecular mechanism of rapid growth.</title>
        <authorList>
            <person name="Liu B."/>
        </authorList>
    </citation>
    <scope>NUCLEOTIDE SEQUENCE [LARGE SCALE GENOMIC DNA]</scope>
    <source>
        <strain evidence="3">NLD-2019</strain>
        <tissue evidence="3">Leaf</tissue>
    </source>
</reference>
<organism evidence="3 4">
    <name type="scientific">Mikania micrantha</name>
    <name type="common">bitter vine</name>
    <dbReference type="NCBI Taxonomy" id="192012"/>
    <lineage>
        <taxon>Eukaryota</taxon>
        <taxon>Viridiplantae</taxon>
        <taxon>Streptophyta</taxon>
        <taxon>Embryophyta</taxon>
        <taxon>Tracheophyta</taxon>
        <taxon>Spermatophyta</taxon>
        <taxon>Magnoliopsida</taxon>
        <taxon>eudicotyledons</taxon>
        <taxon>Gunneridae</taxon>
        <taxon>Pentapetalae</taxon>
        <taxon>asterids</taxon>
        <taxon>campanulids</taxon>
        <taxon>Asterales</taxon>
        <taxon>Asteraceae</taxon>
        <taxon>Asteroideae</taxon>
        <taxon>Heliantheae alliance</taxon>
        <taxon>Eupatorieae</taxon>
        <taxon>Mikania</taxon>
    </lineage>
</organism>
<dbReference type="GO" id="GO:0008017">
    <property type="term" value="F:microtubule binding"/>
    <property type="evidence" value="ECO:0007669"/>
    <property type="project" value="TreeGrafter"/>
</dbReference>
<dbReference type="Pfam" id="PF02212">
    <property type="entry name" value="GED"/>
    <property type="match status" value="1"/>
</dbReference>
<keyword evidence="1" id="KW-0505">Motor protein</keyword>
<dbReference type="Gene3D" id="3.40.50.300">
    <property type="entry name" value="P-loop containing nucleotide triphosphate hydrolases"/>
    <property type="match status" value="1"/>
</dbReference>
<evidence type="ECO:0000313" key="3">
    <source>
        <dbReference type="EMBL" id="KAD2132535.1"/>
    </source>
</evidence>
<evidence type="ECO:0000256" key="1">
    <source>
        <dbReference type="ARBA" id="ARBA00023175"/>
    </source>
</evidence>
<dbReference type="GO" id="GO:0003924">
    <property type="term" value="F:GTPase activity"/>
    <property type="evidence" value="ECO:0007669"/>
    <property type="project" value="InterPro"/>
</dbReference>
<evidence type="ECO:0000259" key="2">
    <source>
        <dbReference type="PROSITE" id="PS51388"/>
    </source>
</evidence>
<dbReference type="PANTHER" id="PTHR11566:SF186">
    <property type="entry name" value="DYNAMIN CENTRAL DOMAIN, GTPASE EFFECTOR DOMAIN-CONTAINING PROTEIN-RELATED"/>
    <property type="match status" value="1"/>
</dbReference>
<dbReference type="GO" id="GO:0005737">
    <property type="term" value="C:cytoplasm"/>
    <property type="evidence" value="ECO:0007669"/>
    <property type="project" value="TreeGrafter"/>
</dbReference>
<protein>
    <recommendedName>
        <fullName evidence="2">GED domain-containing protein</fullName>
    </recommendedName>
</protein>
<gene>
    <name evidence="3" type="ORF">E3N88_41781</name>
</gene>
<dbReference type="GO" id="GO:0005525">
    <property type="term" value="F:GTP binding"/>
    <property type="evidence" value="ECO:0007669"/>
    <property type="project" value="InterPro"/>
</dbReference>
<dbReference type="EMBL" id="SZYD01000149">
    <property type="protein sequence ID" value="KAD2132535.1"/>
    <property type="molecule type" value="Genomic_DNA"/>
</dbReference>
<sequence length="440" mass="50291">MDNTGQRTLAVVTKCDRSPDGLLEKVTTNDVNIGLGYICVRNRINDETYEEARNQEATLFETHPSLSKIDKSMAGIHVLAHRLVEIQSVIISKCLPSIVKKINERLHVSVLDFNKLPRNLTSVSEAMGAFVQIVGSFKETLQKILIRSELDEYEDDKQMHCNARLAEMVDNLSQDLQSSVNFSEHFLVEEMQILEEANGIRLPHFLPHLVFSSLLKRIVNSVSDLPVCFVNNVCGYLEIVCVRALLDCCGSYPQLLPSMKKATQNVTGRMKIKFMERVDEMIEMEKMTDYTCDPQFIPSYDKLMGNRELFLNSLYSSSKTLNMEGYWINVDHLNDVSTNIRDQAFDLKMRMTPYWKIVLKRMVDYLALKMCFFMQQLVNKEIEADIVNEVMVNGGGIEKRLVEPPSVAKKRERLQSSIRLLKESKEIIEQVMDGIVVASD</sequence>
<dbReference type="PANTHER" id="PTHR11566">
    <property type="entry name" value="DYNAMIN"/>
    <property type="match status" value="1"/>
</dbReference>
<dbReference type="GO" id="GO:0016020">
    <property type="term" value="C:membrane"/>
    <property type="evidence" value="ECO:0007669"/>
    <property type="project" value="TreeGrafter"/>
</dbReference>